<feature type="domain" description="Heterokaryon incompatibility" evidence="1">
    <location>
        <begin position="89"/>
        <end position="242"/>
    </location>
</feature>
<reference evidence="2" key="1">
    <citation type="submission" date="2013-08" db="EMBL/GenBank/DDBJ databases">
        <title>Gene expansion shapes genome architecture in the human pathogen Lichtheimia corymbifera: an evolutionary genomics analysis in the ancient terrestrial Mucorales (Mucoromycotina).</title>
        <authorList>
            <person name="Schwartze V.U."/>
            <person name="Winter S."/>
            <person name="Shelest E."/>
            <person name="Marcet-Houben M."/>
            <person name="Horn F."/>
            <person name="Wehner S."/>
            <person name="Hoffmann K."/>
            <person name="Riege K."/>
            <person name="Sammeth M."/>
            <person name="Nowrousian M."/>
            <person name="Valiante V."/>
            <person name="Linde J."/>
            <person name="Jacobsen I.D."/>
            <person name="Marz M."/>
            <person name="Brakhage A.A."/>
            <person name="Gabaldon T."/>
            <person name="Bocker S."/>
            <person name="Voigt K."/>
        </authorList>
    </citation>
    <scope>NUCLEOTIDE SEQUENCE [LARGE SCALE GENOMIC DNA]</scope>
    <source>
        <strain evidence="2">FSU 9682</strain>
    </source>
</reference>
<dbReference type="Proteomes" id="UP000027586">
    <property type="component" value="Unassembled WGS sequence"/>
</dbReference>
<evidence type="ECO:0000259" key="1">
    <source>
        <dbReference type="Pfam" id="PF06985"/>
    </source>
</evidence>
<dbReference type="PANTHER" id="PTHR24148:SF64">
    <property type="entry name" value="HETEROKARYON INCOMPATIBILITY DOMAIN-CONTAINING PROTEIN"/>
    <property type="match status" value="1"/>
</dbReference>
<dbReference type="PANTHER" id="PTHR24148">
    <property type="entry name" value="ANKYRIN REPEAT DOMAIN-CONTAINING PROTEIN 39 HOMOLOG-RELATED"/>
    <property type="match status" value="1"/>
</dbReference>
<proteinExistence type="predicted"/>
<sequence>MLSFLDKLRKKKRCFIVKKTALFCEGTSITMNANSSSQHQQRQLVIHPDFRLLYVPKHGNDTMTIIRPHANLYHRRRLMQRSTGELAFYAVSHVWGNAGDMWDVGSFIHENGRPVKPIPMRPEKRSTLLALLRAHPDSYWWIDVLCARVDTPLVIMRDIYAHCNSCIILLDCHPNTIQRLSDPCIEKMWNAINSIRDAYAFGSHSHATTQVIEFARIYQTELDALSTLSHCQWWNRVWTWQEVVLPGWGFMLAEQSGEGEIHHVVDLFALKEMARMIHEMSYSFNAESEIVSLFRGTPQLHKMWNELSTRAVDTGHPVMVKTKLDNNNCSPLDLLFMFAQSSRRCMDPTDYVYGVLGLLQMDIPRMHDPRAVWAHFLSQVEDLVASSSHDHHLCHYRSGIHIPTITLSKRAKKFDLSKANNMADVYDGLLYVEYTSSLQDT</sequence>
<dbReference type="VEuPathDB" id="FungiDB:LCOR_04663.1"/>
<dbReference type="AlphaFoldDB" id="A0A068RWD7"/>
<dbReference type="InterPro" id="IPR010730">
    <property type="entry name" value="HET"/>
</dbReference>
<dbReference type="STRING" id="1263082.A0A068RWD7"/>
<comment type="caution">
    <text evidence="2">The sequence shown here is derived from an EMBL/GenBank/DDBJ whole genome shotgun (WGS) entry which is preliminary data.</text>
</comment>
<dbReference type="EMBL" id="CBTN010000016">
    <property type="protein sequence ID" value="CDH53296.1"/>
    <property type="molecule type" value="Genomic_DNA"/>
</dbReference>
<keyword evidence="3" id="KW-1185">Reference proteome</keyword>
<name>A0A068RWD7_9FUNG</name>
<dbReference type="Pfam" id="PF06985">
    <property type="entry name" value="HET"/>
    <property type="match status" value="1"/>
</dbReference>
<gene>
    <name evidence="2" type="ORF">LCOR_04663.1</name>
</gene>
<accession>A0A068RWD7</accession>
<evidence type="ECO:0000313" key="2">
    <source>
        <dbReference type="EMBL" id="CDH53296.1"/>
    </source>
</evidence>
<organism evidence="2 3">
    <name type="scientific">Lichtheimia corymbifera JMRC:FSU:9682</name>
    <dbReference type="NCBI Taxonomy" id="1263082"/>
    <lineage>
        <taxon>Eukaryota</taxon>
        <taxon>Fungi</taxon>
        <taxon>Fungi incertae sedis</taxon>
        <taxon>Mucoromycota</taxon>
        <taxon>Mucoromycotina</taxon>
        <taxon>Mucoromycetes</taxon>
        <taxon>Mucorales</taxon>
        <taxon>Lichtheimiaceae</taxon>
        <taxon>Lichtheimia</taxon>
    </lineage>
</organism>
<protein>
    <recommendedName>
        <fullName evidence="1">Heterokaryon incompatibility domain-containing protein</fullName>
    </recommendedName>
</protein>
<dbReference type="OrthoDB" id="3557394at2759"/>
<evidence type="ECO:0000313" key="3">
    <source>
        <dbReference type="Proteomes" id="UP000027586"/>
    </source>
</evidence>
<dbReference type="InterPro" id="IPR052895">
    <property type="entry name" value="HetReg/Transcr_Mod"/>
</dbReference>